<dbReference type="STRING" id="1447875.A0A2B7Y0Q4"/>
<evidence type="ECO:0000313" key="2">
    <source>
        <dbReference type="Proteomes" id="UP000223968"/>
    </source>
</evidence>
<organism evidence="1 2">
    <name type="scientific">Helicocarpus griseus UAMH5409</name>
    <dbReference type="NCBI Taxonomy" id="1447875"/>
    <lineage>
        <taxon>Eukaryota</taxon>
        <taxon>Fungi</taxon>
        <taxon>Dikarya</taxon>
        <taxon>Ascomycota</taxon>
        <taxon>Pezizomycotina</taxon>
        <taxon>Eurotiomycetes</taxon>
        <taxon>Eurotiomycetidae</taxon>
        <taxon>Onygenales</taxon>
        <taxon>Ajellomycetaceae</taxon>
        <taxon>Helicocarpus</taxon>
    </lineage>
</organism>
<dbReference type="Proteomes" id="UP000223968">
    <property type="component" value="Unassembled WGS sequence"/>
</dbReference>
<name>A0A2B7Y0Q4_9EURO</name>
<sequence length="112" mass="12498">MPRDHHALFVETDPATGSGQIYQVTGNIQNGMVFEDKPSEAPEQDPTFHEKRPLGTVQGGYEKAFRDVCLGIEVPKKQFDGARRLYPQEPIRRCQEWTAEVIQALVSGGIVS</sequence>
<reference evidence="1 2" key="1">
    <citation type="submission" date="2017-10" db="EMBL/GenBank/DDBJ databases">
        <title>Comparative genomics in systemic dimorphic fungi from Ajellomycetaceae.</title>
        <authorList>
            <person name="Munoz J.F."/>
            <person name="Mcewen J.G."/>
            <person name="Clay O.K."/>
            <person name="Cuomo C.A."/>
        </authorList>
    </citation>
    <scope>NUCLEOTIDE SEQUENCE [LARGE SCALE GENOMIC DNA]</scope>
    <source>
        <strain evidence="1 2">UAMH5409</strain>
    </source>
</reference>
<dbReference type="InterPro" id="IPR046670">
    <property type="entry name" value="DUF6540"/>
</dbReference>
<dbReference type="EMBL" id="PDNB01000033">
    <property type="protein sequence ID" value="PGH14613.1"/>
    <property type="molecule type" value="Genomic_DNA"/>
</dbReference>
<evidence type="ECO:0000313" key="1">
    <source>
        <dbReference type="EMBL" id="PGH14613.1"/>
    </source>
</evidence>
<gene>
    <name evidence="1" type="ORF">AJ79_02948</name>
</gene>
<comment type="caution">
    <text evidence="1">The sequence shown here is derived from an EMBL/GenBank/DDBJ whole genome shotgun (WGS) entry which is preliminary data.</text>
</comment>
<protein>
    <submittedName>
        <fullName evidence="1">Uncharacterized protein</fullName>
    </submittedName>
</protein>
<dbReference type="Pfam" id="PF20174">
    <property type="entry name" value="DUF6540"/>
    <property type="match status" value="1"/>
</dbReference>
<accession>A0A2B7Y0Q4</accession>
<proteinExistence type="predicted"/>
<dbReference type="AlphaFoldDB" id="A0A2B7Y0Q4"/>
<keyword evidence="2" id="KW-1185">Reference proteome</keyword>
<dbReference type="OrthoDB" id="4135672at2759"/>